<organism evidence="3 4">
    <name type="scientific">Candidatus Fimiplasma intestinipullorum</name>
    <dbReference type="NCBI Taxonomy" id="2840825"/>
    <lineage>
        <taxon>Bacteria</taxon>
        <taxon>Bacillati</taxon>
        <taxon>Bacillota</taxon>
        <taxon>Clostridia</taxon>
        <taxon>Eubacteriales</taxon>
        <taxon>Candidatus Fimiplasma</taxon>
    </lineage>
</organism>
<dbReference type="Pfam" id="PF00248">
    <property type="entry name" value="Aldo_ket_red"/>
    <property type="match status" value="1"/>
</dbReference>
<reference evidence="3" key="1">
    <citation type="submission" date="2020-10" db="EMBL/GenBank/DDBJ databases">
        <authorList>
            <person name="Gilroy R."/>
        </authorList>
    </citation>
    <scope>NUCLEOTIDE SEQUENCE</scope>
    <source>
        <strain evidence="3">CHK195-11698</strain>
    </source>
</reference>
<dbReference type="InterPro" id="IPR050791">
    <property type="entry name" value="Aldo-Keto_reductase"/>
</dbReference>
<dbReference type="GO" id="GO:0005737">
    <property type="term" value="C:cytoplasm"/>
    <property type="evidence" value="ECO:0007669"/>
    <property type="project" value="TreeGrafter"/>
</dbReference>
<dbReference type="InterPro" id="IPR036812">
    <property type="entry name" value="NAD(P)_OxRdtase_dom_sf"/>
</dbReference>
<dbReference type="SUPFAM" id="SSF51430">
    <property type="entry name" value="NAD(P)-linked oxidoreductase"/>
    <property type="match status" value="1"/>
</dbReference>
<name>A0A9D1HMA9_9FIRM</name>
<dbReference type="PANTHER" id="PTHR43625:SF77">
    <property type="entry name" value="ALDO-KETO REDUCTASE"/>
    <property type="match status" value="1"/>
</dbReference>
<dbReference type="AlphaFoldDB" id="A0A9D1HMA9"/>
<evidence type="ECO:0000313" key="4">
    <source>
        <dbReference type="Proteomes" id="UP000824175"/>
    </source>
</evidence>
<dbReference type="InterPro" id="IPR023210">
    <property type="entry name" value="NADP_OxRdtase_dom"/>
</dbReference>
<reference evidence="3" key="2">
    <citation type="journal article" date="2021" name="PeerJ">
        <title>Extensive microbial diversity within the chicken gut microbiome revealed by metagenomics and culture.</title>
        <authorList>
            <person name="Gilroy R."/>
            <person name="Ravi A."/>
            <person name="Getino M."/>
            <person name="Pursley I."/>
            <person name="Horton D.L."/>
            <person name="Alikhan N.F."/>
            <person name="Baker D."/>
            <person name="Gharbi K."/>
            <person name="Hall N."/>
            <person name="Watson M."/>
            <person name="Adriaenssens E.M."/>
            <person name="Foster-Nyarko E."/>
            <person name="Jarju S."/>
            <person name="Secka A."/>
            <person name="Antonio M."/>
            <person name="Oren A."/>
            <person name="Chaudhuri R.R."/>
            <person name="La Ragione R."/>
            <person name="Hildebrand F."/>
            <person name="Pallen M.J."/>
        </authorList>
    </citation>
    <scope>NUCLEOTIDE SEQUENCE</scope>
    <source>
        <strain evidence="3">CHK195-11698</strain>
    </source>
</reference>
<gene>
    <name evidence="3" type="ORF">IAD15_04485</name>
</gene>
<feature type="domain" description="NADP-dependent oxidoreductase" evidence="2">
    <location>
        <begin position="14"/>
        <end position="308"/>
    </location>
</feature>
<dbReference type="GO" id="GO:0016491">
    <property type="term" value="F:oxidoreductase activity"/>
    <property type="evidence" value="ECO:0007669"/>
    <property type="project" value="UniProtKB-KW"/>
</dbReference>
<comment type="caution">
    <text evidence="3">The sequence shown here is derived from an EMBL/GenBank/DDBJ whole genome shotgun (WGS) entry which is preliminary data.</text>
</comment>
<evidence type="ECO:0000313" key="3">
    <source>
        <dbReference type="EMBL" id="HIU13307.1"/>
    </source>
</evidence>
<accession>A0A9D1HMA9</accession>
<evidence type="ECO:0000256" key="1">
    <source>
        <dbReference type="ARBA" id="ARBA00023002"/>
    </source>
</evidence>
<keyword evidence="1" id="KW-0560">Oxidoreductase</keyword>
<proteinExistence type="predicted"/>
<dbReference type="EMBL" id="DVMJ01000038">
    <property type="protein sequence ID" value="HIU13307.1"/>
    <property type="molecule type" value="Genomic_DNA"/>
</dbReference>
<protein>
    <submittedName>
        <fullName evidence="3">Aldo/keto reductase</fullName>
    </submittedName>
</protein>
<dbReference type="PANTHER" id="PTHR43625">
    <property type="entry name" value="AFLATOXIN B1 ALDEHYDE REDUCTASE"/>
    <property type="match status" value="1"/>
</dbReference>
<dbReference type="Proteomes" id="UP000824175">
    <property type="component" value="Unassembled WGS sequence"/>
</dbReference>
<dbReference type="Gene3D" id="3.20.20.100">
    <property type="entry name" value="NADP-dependent oxidoreductase domain"/>
    <property type="match status" value="1"/>
</dbReference>
<sequence>MKTRKIRDLEVSAIGMGCMGFSHGYGKVPAESEAIEAIRAAYDEAGCTFFDTAETYGREQFYPGHNEELVGKAIEPFRKEVVLSTKIHLADEELSKQPLETLMRRHLQQSMQNLRTDYIDLYYLHRVNEAIAIEDIARIMGKFIDEGLIKGWGLSQVDVDLLDRAHRITPVTAVQNIYSMMERGCEEKIFPYCLENNIGVVPFSPIASGFLSGKVTTETKFEGDDVRKWVPQLSKENIVANQPIIDLLNTYAQKKQATNAQISLAWMLHKYPNVVPIPGSKNKGRILENLASADVELSEEEFTSLEAALNQLEVHGHRGYVESEKKTFSNHWLKKE</sequence>
<evidence type="ECO:0000259" key="2">
    <source>
        <dbReference type="Pfam" id="PF00248"/>
    </source>
</evidence>